<evidence type="ECO:0000256" key="1">
    <source>
        <dbReference type="ARBA" id="ARBA00013260"/>
    </source>
</evidence>
<dbReference type="InterPro" id="IPR036416">
    <property type="entry name" value="Pept_tRNA_hydro_sf"/>
</dbReference>
<dbReference type="CDD" id="cd00462">
    <property type="entry name" value="PTH"/>
    <property type="match status" value="1"/>
</dbReference>
<dbReference type="RefSeq" id="WP_405274421.1">
    <property type="nucleotide sequence ID" value="NZ_CP144380.1"/>
</dbReference>
<keyword evidence="4" id="KW-0694">RNA-binding</keyword>
<name>A0ABU9EDX0_9BACT</name>
<dbReference type="NCBIfam" id="TIGR00447">
    <property type="entry name" value="pth"/>
    <property type="match status" value="1"/>
</dbReference>
<evidence type="ECO:0000256" key="4">
    <source>
        <dbReference type="ARBA" id="ARBA00022884"/>
    </source>
</evidence>
<dbReference type="PANTHER" id="PTHR17224">
    <property type="entry name" value="PEPTIDYL-TRNA HYDROLASE"/>
    <property type="match status" value="1"/>
</dbReference>
<gene>
    <name evidence="9" type="primary">pth</name>
    <name evidence="9" type="ORF">WI372_14915</name>
</gene>
<dbReference type="EMBL" id="JBBHLI010000010">
    <property type="protein sequence ID" value="MEK9502283.1"/>
    <property type="molecule type" value="Genomic_DNA"/>
</dbReference>
<sequence>MVVGLGNPGPRYDATRHNVGWWVLDRLAYDWDFGPFESSEDHMSTRGRVGERGVELRKPTRYMNRSGTALFDLLADDDFDPRRDLLVVVDDAALEVGRIRFRPKGGAGGHNGLRSIAEVLGTDEYARLRLGVGRCPDDVDLADWVLAPMAPDDEEHVVDLLPELTGAVELWLNEGTEAAMNRFNR</sequence>
<keyword evidence="2" id="KW-0820">tRNA-binding</keyword>
<organism evidence="9 10">
    <name type="scientific">Gaopeijia maritima</name>
    <dbReference type="NCBI Taxonomy" id="3119007"/>
    <lineage>
        <taxon>Bacteria</taxon>
        <taxon>Pseudomonadati</taxon>
        <taxon>Gemmatimonadota</taxon>
        <taxon>Longimicrobiia</taxon>
        <taxon>Gaopeijiales</taxon>
        <taxon>Gaopeijiaceae</taxon>
        <taxon>Gaopeijia</taxon>
    </lineage>
</organism>
<reference evidence="9 10" key="1">
    <citation type="submission" date="2024-02" db="EMBL/GenBank/DDBJ databases">
        <title>A novel Gemmatimonadota bacterium.</title>
        <authorList>
            <person name="Du Z.-J."/>
            <person name="Ye Y.-Q."/>
        </authorList>
    </citation>
    <scope>NUCLEOTIDE SEQUENCE [LARGE SCALE GENOMIC DNA]</scope>
    <source>
        <strain evidence="9 10">DH-20</strain>
    </source>
</reference>
<keyword evidence="10" id="KW-1185">Reference proteome</keyword>
<comment type="caution">
    <text evidence="9">The sequence shown here is derived from an EMBL/GenBank/DDBJ whole genome shotgun (WGS) entry which is preliminary data.</text>
</comment>
<evidence type="ECO:0000313" key="9">
    <source>
        <dbReference type="EMBL" id="MEK9502283.1"/>
    </source>
</evidence>
<dbReference type="EC" id="3.1.1.29" evidence="1 7"/>
<evidence type="ECO:0000256" key="2">
    <source>
        <dbReference type="ARBA" id="ARBA00022555"/>
    </source>
</evidence>
<dbReference type="PROSITE" id="PS01195">
    <property type="entry name" value="PEPT_TRNA_HYDROL_1"/>
    <property type="match status" value="1"/>
</dbReference>
<dbReference type="PROSITE" id="PS01196">
    <property type="entry name" value="PEPT_TRNA_HYDROL_2"/>
    <property type="match status" value="1"/>
</dbReference>
<dbReference type="InterPro" id="IPR018171">
    <property type="entry name" value="Pept_tRNA_hydro_CS"/>
</dbReference>
<dbReference type="Proteomes" id="UP001484239">
    <property type="component" value="Unassembled WGS sequence"/>
</dbReference>
<evidence type="ECO:0000256" key="3">
    <source>
        <dbReference type="ARBA" id="ARBA00022801"/>
    </source>
</evidence>
<evidence type="ECO:0000256" key="5">
    <source>
        <dbReference type="ARBA" id="ARBA00038063"/>
    </source>
</evidence>
<comment type="catalytic activity">
    <reaction evidence="7">
        <text>an N-acyl-L-alpha-aminoacyl-tRNA + H2O = an N-acyl-L-amino acid + a tRNA + H(+)</text>
        <dbReference type="Rhea" id="RHEA:54448"/>
        <dbReference type="Rhea" id="RHEA-COMP:10123"/>
        <dbReference type="Rhea" id="RHEA-COMP:13883"/>
        <dbReference type="ChEBI" id="CHEBI:15377"/>
        <dbReference type="ChEBI" id="CHEBI:15378"/>
        <dbReference type="ChEBI" id="CHEBI:59874"/>
        <dbReference type="ChEBI" id="CHEBI:78442"/>
        <dbReference type="ChEBI" id="CHEBI:138191"/>
        <dbReference type="EC" id="3.1.1.29"/>
    </reaction>
</comment>
<evidence type="ECO:0000256" key="6">
    <source>
        <dbReference type="ARBA" id="ARBA00050038"/>
    </source>
</evidence>
<dbReference type="InterPro" id="IPR001328">
    <property type="entry name" value="Pept_tRNA_hydro"/>
</dbReference>
<evidence type="ECO:0000256" key="8">
    <source>
        <dbReference type="RuleBase" id="RU004320"/>
    </source>
</evidence>
<proteinExistence type="inferred from homology"/>
<evidence type="ECO:0000313" key="10">
    <source>
        <dbReference type="Proteomes" id="UP001484239"/>
    </source>
</evidence>
<dbReference type="Gene3D" id="3.40.50.1470">
    <property type="entry name" value="Peptidyl-tRNA hydrolase"/>
    <property type="match status" value="1"/>
</dbReference>
<protein>
    <recommendedName>
        <fullName evidence="6 7">Peptidyl-tRNA hydrolase</fullName>
        <ecNumber evidence="1 7">3.1.1.29</ecNumber>
    </recommendedName>
</protein>
<dbReference type="PANTHER" id="PTHR17224:SF1">
    <property type="entry name" value="PEPTIDYL-TRNA HYDROLASE"/>
    <property type="match status" value="1"/>
</dbReference>
<evidence type="ECO:0000256" key="7">
    <source>
        <dbReference type="RuleBase" id="RU000673"/>
    </source>
</evidence>
<comment type="similarity">
    <text evidence="5 8">Belongs to the PTH family.</text>
</comment>
<dbReference type="GO" id="GO:0004045">
    <property type="term" value="F:peptidyl-tRNA hydrolase activity"/>
    <property type="evidence" value="ECO:0007669"/>
    <property type="project" value="UniProtKB-EC"/>
</dbReference>
<keyword evidence="3 7" id="KW-0378">Hydrolase</keyword>
<dbReference type="SUPFAM" id="SSF53178">
    <property type="entry name" value="Peptidyl-tRNA hydrolase-like"/>
    <property type="match status" value="1"/>
</dbReference>
<accession>A0ABU9EDX0</accession>
<dbReference type="Pfam" id="PF01195">
    <property type="entry name" value="Pept_tRNA_hydro"/>
    <property type="match status" value="1"/>
</dbReference>